<name>A0A1S1Q7Y2_9ACTN</name>
<dbReference type="EMBL" id="MBLM01000163">
    <property type="protein sequence ID" value="OHV29305.1"/>
    <property type="molecule type" value="Genomic_DNA"/>
</dbReference>
<dbReference type="OrthoDB" id="3687419at2"/>
<dbReference type="Proteomes" id="UP000179627">
    <property type="component" value="Unassembled WGS sequence"/>
</dbReference>
<reference evidence="3" key="1">
    <citation type="submission" date="2016-07" db="EMBL/GenBank/DDBJ databases">
        <title>Sequence Frankia sp. strain CcI1.17.</title>
        <authorList>
            <person name="Ghodhbane-Gtari F."/>
            <person name="Swanson E."/>
            <person name="Gueddou A."/>
            <person name="Morris K."/>
            <person name="Hezbri K."/>
            <person name="Ktari A."/>
            <person name="Nouioui I."/>
            <person name="Abebe-Akele F."/>
            <person name="Simpson S."/>
            <person name="Thomas K."/>
            <person name="Gtari M."/>
            <person name="Tisa L.S."/>
            <person name="Hurst S."/>
        </authorList>
    </citation>
    <scope>NUCLEOTIDE SEQUENCE [LARGE SCALE GENOMIC DNA]</scope>
    <source>
        <strain evidence="3">Cc1.17</strain>
    </source>
</reference>
<sequence length="376" mass="40145">MPPATPHADGRLPGSGLVFTGRRRDPDLAAGARSQRGAHAHGRPHRRGQHETRDMNPSSHLAVDPADLAAAGITGVTSATNLASAAGLAVAAGAASLAGLDATLQAVGPALDHRWAIVGPPPSPDGWIRASDLLDPERLDEALAVVREHHQATPEVAVSYFTAWYAATIVGPAIATFVLTRRIPDLDPAEIWVHRHEGGWFDATAFHRPRMTLLPEDPAVAGCAPEATPVEVVAVAADLEALRAQLVEEIIGHLEPIIASLRKRARLGLAALWGAVAAQCGRTFLLTERVSRDPHLGRLEADAFFAAAAPTLRARPTWQQFIHRGRCYTGMRRGSCCLAHRVTEEFCTACPFVAAPERESRLREWIDSQGPGGLAV</sequence>
<evidence type="ECO:0000313" key="3">
    <source>
        <dbReference type="Proteomes" id="UP000179627"/>
    </source>
</evidence>
<comment type="caution">
    <text evidence="2">The sequence shown here is derived from an EMBL/GenBank/DDBJ whole genome shotgun (WGS) entry which is preliminary data.</text>
</comment>
<protein>
    <submittedName>
        <fullName evidence="2">Fe-S oxidoreductase</fullName>
    </submittedName>
</protein>
<proteinExistence type="predicted"/>
<feature type="compositionally biased region" description="Basic residues" evidence="1">
    <location>
        <begin position="36"/>
        <end position="48"/>
    </location>
</feature>
<organism evidence="2 3">
    <name type="scientific">Parafrankia colletiae</name>
    <dbReference type="NCBI Taxonomy" id="573497"/>
    <lineage>
        <taxon>Bacteria</taxon>
        <taxon>Bacillati</taxon>
        <taxon>Actinomycetota</taxon>
        <taxon>Actinomycetes</taxon>
        <taxon>Frankiales</taxon>
        <taxon>Frankiaceae</taxon>
        <taxon>Parafrankia</taxon>
    </lineage>
</organism>
<keyword evidence="3" id="KW-1185">Reference proteome</keyword>
<feature type="region of interest" description="Disordered" evidence="1">
    <location>
        <begin position="1"/>
        <end position="60"/>
    </location>
</feature>
<dbReference type="AlphaFoldDB" id="A0A1S1Q7Y2"/>
<evidence type="ECO:0000313" key="2">
    <source>
        <dbReference type="EMBL" id="OHV29305.1"/>
    </source>
</evidence>
<accession>A0A1S1Q7Y2</accession>
<evidence type="ECO:0000256" key="1">
    <source>
        <dbReference type="SAM" id="MobiDB-lite"/>
    </source>
</evidence>
<gene>
    <name evidence="2" type="ORF">CC117_08025</name>
</gene>